<reference evidence="2" key="1">
    <citation type="submission" date="2017-09" db="EMBL/GenBank/DDBJ databases">
        <title>Depth-based differentiation of microbial function through sediment-hosted aquifers and enrichment of novel symbionts in the deep terrestrial subsurface.</title>
        <authorList>
            <person name="Probst A.J."/>
            <person name="Ladd B."/>
            <person name="Jarett J.K."/>
            <person name="Geller-Mcgrath D.E."/>
            <person name="Sieber C.M.K."/>
            <person name="Emerson J.B."/>
            <person name="Anantharaman K."/>
            <person name="Thomas B.C."/>
            <person name="Malmstrom R."/>
            <person name="Stieglmeier M."/>
            <person name="Klingl A."/>
            <person name="Woyke T."/>
            <person name="Ryan C.M."/>
            <person name="Banfield J.F."/>
        </authorList>
    </citation>
    <scope>NUCLEOTIDE SEQUENCE [LARGE SCALE GENOMIC DNA]</scope>
</reference>
<evidence type="ECO:0000313" key="2">
    <source>
        <dbReference type="Proteomes" id="UP000228635"/>
    </source>
</evidence>
<dbReference type="Proteomes" id="UP000228635">
    <property type="component" value="Unassembled WGS sequence"/>
</dbReference>
<sequence>MIVYLYGPDTFRKRAKVQELVDAYKKKHSSLGVRSYDFSLRKKSTDTPLLQDIISFLENASLFDSSKLILISGIQSTDGDVARILKPLLKDAVVTIILQAEKKLGKNFAWLTGAKSQSFEFLRGAEYISWIQLYARECGFEMRRSDAASLSILYDKDTWGASSEIQKYALGAIFKNDTVPAPAFFPLVQTLKGATSFSRKLVALGYLLASEDAAAIFNILASLQPPEQKVLMAAYDAAIKSGKLEYSEALFDIVLSSS</sequence>
<evidence type="ECO:0008006" key="3">
    <source>
        <dbReference type="Google" id="ProtNLM"/>
    </source>
</evidence>
<proteinExistence type="predicted"/>
<gene>
    <name evidence="1" type="ORF">COU08_01055</name>
</gene>
<dbReference type="InterPro" id="IPR027417">
    <property type="entry name" value="P-loop_NTPase"/>
</dbReference>
<accession>A0A2M6WIW4</accession>
<protein>
    <recommendedName>
        <fullName evidence="3">DNA polymerase III delta N-terminal domain-containing protein</fullName>
    </recommendedName>
</protein>
<dbReference type="Gene3D" id="3.40.50.300">
    <property type="entry name" value="P-loop containing nucleotide triphosphate hydrolases"/>
    <property type="match status" value="1"/>
</dbReference>
<name>A0A2M6WIW4_9BACT</name>
<evidence type="ECO:0000313" key="1">
    <source>
        <dbReference type="EMBL" id="PIT92737.1"/>
    </source>
</evidence>
<organism evidence="1 2">
    <name type="scientific">Candidatus Harrisonbacteria bacterium CG10_big_fil_rev_8_21_14_0_10_42_17</name>
    <dbReference type="NCBI Taxonomy" id="1974584"/>
    <lineage>
        <taxon>Bacteria</taxon>
        <taxon>Candidatus Harrisoniibacteriota</taxon>
    </lineage>
</organism>
<dbReference type="AlphaFoldDB" id="A0A2M6WIW4"/>
<dbReference type="EMBL" id="PFBA01000012">
    <property type="protein sequence ID" value="PIT92737.1"/>
    <property type="molecule type" value="Genomic_DNA"/>
</dbReference>
<comment type="caution">
    <text evidence="1">The sequence shown here is derived from an EMBL/GenBank/DDBJ whole genome shotgun (WGS) entry which is preliminary data.</text>
</comment>